<protein>
    <submittedName>
        <fullName evidence="3">Cell division protein FtsA</fullName>
    </submittedName>
</protein>
<evidence type="ECO:0000313" key="3">
    <source>
        <dbReference type="EMBL" id="SHJ84542.1"/>
    </source>
</evidence>
<evidence type="ECO:0000256" key="1">
    <source>
        <dbReference type="PROSITE-ProRule" id="PRU00182"/>
    </source>
</evidence>
<keyword evidence="3" id="KW-0132">Cell division</keyword>
<proteinExistence type="predicted"/>
<dbReference type="PROSITE" id="PS50889">
    <property type="entry name" value="S4"/>
    <property type="match status" value="2"/>
</dbReference>
<dbReference type="PANTHER" id="PTHR32432">
    <property type="entry name" value="CELL DIVISION PROTEIN FTSA-RELATED"/>
    <property type="match status" value="1"/>
</dbReference>
<dbReference type="InterPro" id="IPR050696">
    <property type="entry name" value="FtsA/MreB"/>
</dbReference>
<dbReference type="AlphaFoldDB" id="A0A1M6MM60"/>
<gene>
    <name evidence="3" type="ORF">SAMN02745912_01314</name>
</gene>
<reference evidence="3 4" key="1">
    <citation type="submission" date="2016-11" db="EMBL/GenBank/DDBJ databases">
        <authorList>
            <person name="Jaros S."/>
            <person name="Januszkiewicz K."/>
            <person name="Wedrychowicz H."/>
        </authorList>
    </citation>
    <scope>NUCLEOTIDE SEQUENCE [LARGE SCALE GENOMIC DNA]</scope>
    <source>
        <strain evidence="3 4">DSM 15212</strain>
    </source>
</reference>
<keyword evidence="3" id="KW-0131">Cell cycle</keyword>
<evidence type="ECO:0000259" key="2">
    <source>
        <dbReference type="SMART" id="SM00842"/>
    </source>
</evidence>
<feature type="domain" description="SHS2" evidence="2">
    <location>
        <begin position="5"/>
        <end position="202"/>
    </location>
</feature>
<dbReference type="GO" id="GO:0051301">
    <property type="term" value="P:cell division"/>
    <property type="evidence" value="ECO:0007669"/>
    <property type="project" value="UniProtKB-KW"/>
</dbReference>
<dbReference type="STRING" id="1121301.SAMN02745912_01314"/>
<dbReference type="RefSeq" id="WP_073148155.1">
    <property type="nucleotide sequence ID" value="NZ_FRAG01000011.1"/>
</dbReference>
<dbReference type="Pfam" id="PF14450">
    <property type="entry name" value="FtsA"/>
    <property type="match status" value="1"/>
</dbReference>
<dbReference type="Gene3D" id="3.30.420.40">
    <property type="match status" value="2"/>
</dbReference>
<dbReference type="SUPFAM" id="SSF53067">
    <property type="entry name" value="Actin-like ATPase domain"/>
    <property type="match status" value="2"/>
</dbReference>
<sequence length="662" mass="74699">MEDVIFSLDIGTRNVVGILAKMEDDVYKVIDYEILEHPDRSMYDGQIHDVEKVTEVAKEVKEKLEERNGEKLKYVAIAAAGRALKTQKTFVENEVDSTVMIDKSIINSLELHGIQMAQEQLESECNDRESRYYCVGYTVVNYYLDGSIIGNLKGHRGKKIGAEVLATFLPHVVVDSLYTVVHNIGLEVINLTLEPIAAINIAIPQKFRLLNLALVDIGAGTSDIAITKNGTISSYAMVSFAGDEITEALAQAFLLDFITAEKLKIELGNENNHTFNDVVGIEYNLSTDEIISKIDKVIKELSEEIAEKIVEYNGKPPSAVFCIGGGSQIPKLRDYLSERLELPKERVVIKGIETLEKLEFVCQKLNGPEYITPLGIGYTTFKDKDLDFLNVTVNEKPVRLFNSKELSVSDALLLVGFSARKLIAKKGKSISIMINGDKKVFHGSYGESAKIYVNGKIASLDKKLKNDDHIFIEEATPGKEPVIKIKDLVNFGEKVLLDDKEIELIRDVKVNGQNSHESYILKNNDNVRIERIRSIKEILEINNIKKDKNKFFVNDILVDENYILKDGDVIRTEGLEEKNNTVIEEICEEQKKNKSEYIKVNVNGKDIELENKDKNTIFVEIFNHIDFDLKNPKGILELRLNGNRANYTDILKDGDNIEIFWK</sequence>
<accession>A0A1M6MM60</accession>
<evidence type="ECO:0000313" key="4">
    <source>
        <dbReference type="Proteomes" id="UP000184465"/>
    </source>
</evidence>
<name>A0A1M6MM60_PARC5</name>
<dbReference type="SMART" id="SM00842">
    <property type="entry name" value="FtsA"/>
    <property type="match status" value="1"/>
</dbReference>
<dbReference type="InterPro" id="IPR043129">
    <property type="entry name" value="ATPase_NBD"/>
</dbReference>
<keyword evidence="1" id="KW-0694">RNA-binding</keyword>
<dbReference type="InterPro" id="IPR003494">
    <property type="entry name" value="SHS2_FtsA"/>
</dbReference>
<dbReference type="CDD" id="cd24004">
    <property type="entry name" value="ASKHA_NBD_PilM-like"/>
    <property type="match status" value="1"/>
</dbReference>
<dbReference type="OrthoDB" id="9768127at2"/>
<organism evidence="3 4">
    <name type="scientific">Paramaledivibacter caminithermalis (strain DSM 15212 / CIP 107654 / DViRD3)</name>
    <name type="common">Clostridium caminithermale</name>
    <dbReference type="NCBI Taxonomy" id="1121301"/>
    <lineage>
        <taxon>Bacteria</taxon>
        <taxon>Bacillati</taxon>
        <taxon>Bacillota</taxon>
        <taxon>Clostridia</taxon>
        <taxon>Peptostreptococcales</taxon>
        <taxon>Caminicellaceae</taxon>
        <taxon>Paramaledivibacter</taxon>
    </lineage>
</organism>
<dbReference type="Proteomes" id="UP000184465">
    <property type="component" value="Unassembled WGS sequence"/>
</dbReference>
<dbReference type="GO" id="GO:0003723">
    <property type="term" value="F:RNA binding"/>
    <property type="evidence" value="ECO:0007669"/>
    <property type="project" value="UniProtKB-KW"/>
</dbReference>
<dbReference type="PANTHER" id="PTHR32432:SF3">
    <property type="entry name" value="ETHANOLAMINE UTILIZATION PROTEIN EUTJ"/>
    <property type="match status" value="1"/>
</dbReference>
<dbReference type="EMBL" id="FRAG01000011">
    <property type="protein sequence ID" value="SHJ84542.1"/>
    <property type="molecule type" value="Genomic_DNA"/>
</dbReference>
<keyword evidence="4" id="KW-1185">Reference proteome</keyword>